<dbReference type="AlphaFoldDB" id="A0A426ZQX5"/>
<evidence type="ECO:0008006" key="5">
    <source>
        <dbReference type="Google" id="ProtNLM"/>
    </source>
</evidence>
<comment type="caution">
    <text evidence="3">The sequence shown here is derived from an EMBL/GenBank/DDBJ whole genome shotgun (WGS) entry which is preliminary data.</text>
</comment>
<proteinExistence type="inferred from homology"/>
<dbReference type="SUPFAM" id="SSF55331">
    <property type="entry name" value="Tautomerase/MIF"/>
    <property type="match status" value="1"/>
</dbReference>
<evidence type="ECO:0000313" key="4">
    <source>
        <dbReference type="Proteomes" id="UP000287651"/>
    </source>
</evidence>
<gene>
    <name evidence="3" type="ORF">B296_00008805</name>
</gene>
<evidence type="ECO:0000256" key="1">
    <source>
        <dbReference type="ARBA" id="ARBA00005851"/>
    </source>
</evidence>
<feature type="region of interest" description="Disordered" evidence="2">
    <location>
        <begin position="160"/>
        <end position="204"/>
    </location>
</feature>
<dbReference type="Gene3D" id="3.30.429.10">
    <property type="entry name" value="Macrophage Migration Inhibitory Factor"/>
    <property type="match status" value="1"/>
</dbReference>
<comment type="similarity">
    <text evidence="1">Belongs to the MIF family.</text>
</comment>
<dbReference type="InterPro" id="IPR014347">
    <property type="entry name" value="Tautomerase/MIF_sf"/>
</dbReference>
<dbReference type="Pfam" id="PF01187">
    <property type="entry name" value="MIF"/>
    <property type="match status" value="1"/>
</dbReference>
<dbReference type="PANTHER" id="PTHR11954:SF42">
    <property type="entry name" value="TAUTOMERASE_MIF SUPERFAMILY PROTEIN"/>
    <property type="match status" value="1"/>
</dbReference>
<dbReference type="EMBL" id="AMZH03005460">
    <property type="protein sequence ID" value="RRT66338.1"/>
    <property type="molecule type" value="Genomic_DNA"/>
</dbReference>
<accession>A0A426ZQX5</accession>
<name>A0A426ZQX5_ENSVE</name>
<protein>
    <recommendedName>
        <fullName evidence="5">Macrophage migration inhibitory factor</fullName>
    </recommendedName>
</protein>
<reference evidence="3 4" key="1">
    <citation type="journal article" date="2014" name="Agronomy (Basel)">
        <title>A Draft Genome Sequence for Ensete ventricosum, the Drought-Tolerant Tree Against Hunger.</title>
        <authorList>
            <person name="Harrison J."/>
            <person name="Moore K.A."/>
            <person name="Paszkiewicz K."/>
            <person name="Jones T."/>
            <person name="Grant M."/>
            <person name="Ambacheew D."/>
            <person name="Muzemil S."/>
            <person name="Studholme D.J."/>
        </authorList>
    </citation>
    <scope>NUCLEOTIDE SEQUENCE [LARGE SCALE GENOMIC DNA]</scope>
</reference>
<dbReference type="GO" id="GO:0050178">
    <property type="term" value="F:phenylpyruvate tautomerase activity"/>
    <property type="evidence" value="ECO:0007669"/>
    <property type="project" value="TreeGrafter"/>
</dbReference>
<dbReference type="GO" id="GO:0005615">
    <property type="term" value="C:extracellular space"/>
    <property type="evidence" value="ECO:0007669"/>
    <property type="project" value="TreeGrafter"/>
</dbReference>
<evidence type="ECO:0000313" key="3">
    <source>
        <dbReference type="EMBL" id="RRT66338.1"/>
    </source>
</evidence>
<dbReference type="Proteomes" id="UP000287651">
    <property type="component" value="Unassembled WGS sequence"/>
</dbReference>
<dbReference type="PANTHER" id="PTHR11954">
    <property type="entry name" value="D-DOPACHROME DECARBOXYLASE"/>
    <property type="match status" value="1"/>
</dbReference>
<dbReference type="InterPro" id="IPR001398">
    <property type="entry name" value="Macrophage_inhib_fac"/>
</dbReference>
<organism evidence="3 4">
    <name type="scientific">Ensete ventricosum</name>
    <name type="common">Abyssinian banana</name>
    <name type="synonym">Musa ensete</name>
    <dbReference type="NCBI Taxonomy" id="4639"/>
    <lineage>
        <taxon>Eukaryota</taxon>
        <taxon>Viridiplantae</taxon>
        <taxon>Streptophyta</taxon>
        <taxon>Embryophyta</taxon>
        <taxon>Tracheophyta</taxon>
        <taxon>Spermatophyta</taxon>
        <taxon>Magnoliopsida</taxon>
        <taxon>Liliopsida</taxon>
        <taxon>Zingiberales</taxon>
        <taxon>Musaceae</taxon>
        <taxon>Ensete</taxon>
    </lineage>
</organism>
<evidence type="ECO:0000256" key="2">
    <source>
        <dbReference type="SAM" id="MobiDB-lite"/>
    </source>
</evidence>
<sequence>MSFGGTEQPAAYGELVSIGGLNPDVNKKLSAAVAAILETKLSVPKTRFFLKFYDTKVCDFGQRQTLFGEERRIQMSLHTKVLRFDLYRPIRAVHTGPTGHRYADHPLSGDTIEISRRRSFSTVGYRFRSSVVDFNPRWSIKGERRRERRKRERYLLFPDSTRDPSLASDPSPVGFLLRSGRRGEKGEGNSPCGNEATPRLFTFS</sequence>